<dbReference type="EC" id="2.7.13.3" evidence="3"/>
<evidence type="ECO:0000259" key="12">
    <source>
        <dbReference type="PROSITE" id="PS50109"/>
    </source>
</evidence>
<dbReference type="SUPFAM" id="SSF55874">
    <property type="entry name" value="ATPase domain of HSP90 chaperone/DNA topoisomerase II/histidine kinase"/>
    <property type="match status" value="1"/>
</dbReference>
<feature type="transmembrane region" description="Helical" evidence="11">
    <location>
        <begin position="145"/>
        <end position="167"/>
    </location>
</feature>
<dbReference type="SUPFAM" id="SSF47384">
    <property type="entry name" value="Homodimeric domain of signal transducing histidine kinase"/>
    <property type="match status" value="1"/>
</dbReference>
<evidence type="ECO:0000256" key="1">
    <source>
        <dbReference type="ARBA" id="ARBA00000085"/>
    </source>
</evidence>
<dbReference type="SMART" id="SM00387">
    <property type="entry name" value="HATPase_c"/>
    <property type="match status" value="1"/>
</dbReference>
<dbReference type="Gene3D" id="1.10.287.130">
    <property type="match status" value="1"/>
</dbReference>
<dbReference type="InterPro" id="IPR005467">
    <property type="entry name" value="His_kinase_dom"/>
</dbReference>
<feature type="domain" description="Histidine kinase" evidence="12">
    <location>
        <begin position="221"/>
        <end position="434"/>
    </location>
</feature>
<evidence type="ECO:0000256" key="10">
    <source>
        <dbReference type="ARBA" id="ARBA00023136"/>
    </source>
</evidence>
<evidence type="ECO:0000256" key="8">
    <source>
        <dbReference type="ARBA" id="ARBA00022989"/>
    </source>
</evidence>
<comment type="caution">
    <text evidence="13">The sequence shown here is derived from an EMBL/GenBank/DDBJ whole genome shotgun (WGS) entry which is preliminary data.</text>
</comment>
<keyword evidence="9" id="KW-0902">Two-component regulatory system</keyword>
<dbReference type="CDD" id="cd00075">
    <property type="entry name" value="HATPase"/>
    <property type="match status" value="1"/>
</dbReference>
<comment type="subcellular location">
    <subcellularLocation>
        <location evidence="2">Membrane</location>
        <topology evidence="2">Multi-pass membrane protein</topology>
    </subcellularLocation>
</comment>
<protein>
    <recommendedName>
        <fullName evidence="3">histidine kinase</fullName>
        <ecNumber evidence="3">2.7.13.3</ecNumber>
    </recommendedName>
</protein>
<dbReference type="GO" id="GO:0016301">
    <property type="term" value="F:kinase activity"/>
    <property type="evidence" value="ECO:0007669"/>
    <property type="project" value="UniProtKB-KW"/>
</dbReference>
<dbReference type="PANTHER" id="PTHR45436:SF15">
    <property type="entry name" value="SENSOR HISTIDINE KINASE CUSS"/>
    <property type="match status" value="1"/>
</dbReference>
<evidence type="ECO:0000313" key="14">
    <source>
        <dbReference type="Proteomes" id="UP000731465"/>
    </source>
</evidence>
<dbReference type="RefSeq" id="WP_219936783.1">
    <property type="nucleotide sequence ID" value="NZ_JAGFNY010000004.1"/>
</dbReference>
<dbReference type="Pfam" id="PF02518">
    <property type="entry name" value="HATPase_c"/>
    <property type="match status" value="1"/>
</dbReference>
<dbReference type="InterPro" id="IPR050428">
    <property type="entry name" value="TCS_sensor_his_kinase"/>
</dbReference>
<reference evidence="13 14" key="1">
    <citation type="submission" date="2021-03" db="EMBL/GenBank/DDBJ databases">
        <title>Succinivibrio sp. nov. isolated from feces of cow.</title>
        <authorList>
            <person name="Choi J.-Y."/>
        </authorList>
    </citation>
    <scope>NUCLEOTIDE SEQUENCE [LARGE SCALE GENOMIC DNA]</scope>
    <source>
        <strain evidence="13 14">AGMB01872</strain>
    </source>
</reference>
<comment type="catalytic activity">
    <reaction evidence="1">
        <text>ATP + protein L-histidine = ADP + protein N-phospho-L-histidine.</text>
        <dbReference type="EC" id="2.7.13.3"/>
    </reaction>
</comment>
<keyword evidence="8 11" id="KW-1133">Transmembrane helix</keyword>
<evidence type="ECO:0000256" key="2">
    <source>
        <dbReference type="ARBA" id="ARBA00004141"/>
    </source>
</evidence>
<dbReference type="PROSITE" id="PS50109">
    <property type="entry name" value="HIS_KIN"/>
    <property type="match status" value="1"/>
</dbReference>
<evidence type="ECO:0000256" key="3">
    <source>
        <dbReference type="ARBA" id="ARBA00012438"/>
    </source>
</evidence>
<evidence type="ECO:0000256" key="6">
    <source>
        <dbReference type="ARBA" id="ARBA00022692"/>
    </source>
</evidence>
<keyword evidence="4" id="KW-0597">Phosphoprotein</keyword>
<keyword evidence="5" id="KW-0808">Transferase</keyword>
<keyword evidence="6 11" id="KW-0812">Transmembrane</keyword>
<keyword evidence="10 11" id="KW-0472">Membrane</keyword>
<sequence length="438" mass="48652">MSSFGDYVDEELAQISSVIINYNVILPKSWRGNTAKRNVFTDLNGNILFSEKKEKSKSFLPIPTLNDLFDKHQEIIVAPLIPPKGEAVYFPPNVKDGLYSVLINDRRVRALVATNHSGIRFVVARPFDLMEAIVSRALLSSFVEFLLLIALYVPSVIVFVNIMFIPVNRLAKELNSRKESDLTPVEKDKLPSELDAFIGAINNLFDKTHGALQNERRFIADAAHEMRTPLTAISLQAQSLDLSLIPADEAEKIEQLKLAISRQRKLTNDLLEYARSQCGRELKLVSFDLKSLFIEVIDEIGYIADEKDIDLGLVGNCSLTLYTDRSKLKQIILNLVSNALKYTPNGGVCDILCEKSGTVVSIIIKDSGPGISEKSLNKVFNAFYRIGGDTAKIEGTGLGLAIVKSLCDEISATIKLKNQHNSGLMATVSLCQYYKTYD</sequence>
<evidence type="ECO:0000313" key="13">
    <source>
        <dbReference type="EMBL" id="MBW7569771.1"/>
    </source>
</evidence>
<dbReference type="Gene3D" id="3.30.565.10">
    <property type="entry name" value="Histidine kinase-like ATPase, C-terminal domain"/>
    <property type="match status" value="1"/>
</dbReference>
<dbReference type="CDD" id="cd00082">
    <property type="entry name" value="HisKA"/>
    <property type="match status" value="1"/>
</dbReference>
<dbReference type="EMBL" id="JAGFNY010000004">
    <property type="protein sequence ID" value="MBW7569771.1"/>
    <property type="molecule type" value="Genomic_DNA"/>
</dbReference>
<dbReference type="InterPro" id="IPR036097">
    <property type="entry name" value="HisK_dim/P_sf"/>
</dbReference>
<evidence type="ECO:0000256" key="11">
    <source>
        <dbReference type="SAM" id="Phobius"/>
    </source>
</evidence>
<dbReference type="Proteomes" id="UP000731465">
    <property type="component" value="Unassembled WGS sequence"/>
</dbReference>
<evidence type="ECO:0000256" key="5">
    <source>
        <dbReference type="ARBA" id="ARBA00022679"/>
    </source>
</evidence>
<accession>A0ABS7DEP3</accession>
<dbReference type="PRINTS" id="PR00344">
    <property type="entry name" value="BCTRLSENSOR"/>
</dbReference>
<keyword evidence="14" id="KW-1185">Reference proteome</keyword>
<dbReference type="Pfam" id="PF00512">
    <property type="entry name" value="HisKA"/>
    <property type="match status" value="1"/>
</dbReference>
<dbReference type="InterPro" id="IPR004358">
    <property type="entry name" value="Sig_transdc_His_kin-like_C"/>
</dbReference>
<dbReference type="SMART" id="SM00388">
    <property type="entry name" value="HisKA"/>
    <property type="match status" value="1"/>
</dbReference>
<evidence type="ECO:0000256" key="7">
    <source>
        <dbReference type="ARBA" id="ARBA00022777"/>
    </source>
</evidence>
<name>A0ABS7DEP3_9GAMM</name>
<keyword evidence="7 13" id="KW-0418">Kinase</keyword>
<organism evidence="13 14">
    <name type="scientific">Succinivibrio faecicola</name>
    <dbReference type="NCBI Taxonomy" id="2820300"/>
    <lineage>
        <taxon>Bacteria</taxon>
        <taxon>Pseudomonadati</taxon>
        <taxon>Pseudomonadota</taxon>
        <taxon>Gammaproteobacteria</taxon>
        <taxon>Aeromonadales</taxon>
        <taxon>Succinivibrionaceae</taxon>
        <taxon>Succinivibrio</taxon>
    </lineage>
</organism>
<dbReference type="InterPro" id="IPR036890">
    <property type="entry name" value="HATPase_C_sf"/>
</dbReference>
<dbReference type="InterPro" id="IPR003594">
    <property type="entry name" value="HATPase_dom"/>
</dbReference>
<dbReference type="InterPro" id="IPR003661">
    <property type="entry name" value="HisK_dim/P_dom"/>
</dbReference>
<evidence type="ECO:0000256" key="4">
    <source>
        <dbReference type="ARBA" id="ARBA00022553"/>
    </source>
</evidence>
<dbReference type="PANTHER" id="PTHR45436">
    <property type="entry name" value="SENSOR HISTIDINE KINASE YKOH"/>
    <property type="match status" value="1"/>
</dbReference>
<gene>
    <name evidence="13" type="ORF">J5V48_02560</name>
</gene>
<proteinExistence type="predicted"/>
<evidence type="ECO:0000256" key="9">
    <source>
        <dbReference type="ARBA" id="ARBA00023012"/>
    </source>
</evidence>